<organism evidence="2 3">
    <name type="scientific">Haloarcula vallismortis</name>
    <name type="common">Halobacterium vallismortis</name>
    <dbReference type="NCBI Taxonomy" id="28442"/>
    <lineage>
        <taxon>Archaea</taxon>
        <taxon>Methanobacteriati</taxon>
        <taxon>Methanobacteriota</taxon>
        <taxon>Stenosarchaea group</taxon>
        <taxon>Halobacteria</taxon>
        <taxon>Halobacteriales</taxon>
        <taxon>Haloarculaceae</taxon>
        <taxon>Haloarcula</taxon>
    </lineage>
</organism>
<dbReference type="STRING" id="28442.SAMN05443574_105181"/>
<name>A0A1H2V8C3_HALVA</name>
<reference evidence="2 3" key="1">
    <citation type="submission" date="2016-10" db="EMBL/GenBank/DDBJ databases">
        <authorList>
            <person name="de Groot N.N."/>
        </authorList>
    </citation>
    <scope>NUCLEOTIDE SEQUENCE [LARGE SCALE GENOMIC DNA]</scope>
    <source>
        <strain evidence="2 3">DSM 3756</strain>
    </source>
</reference>
<accession>A0A1H2V8C3</accession>
<dbReference type="InterPro" id="IPR026285">
    <property type="entry name" value="TenA_E"/>
</dbReference>
<dbReference type="SUPFAM" id="SSF48613">
    <property type="entry name" value="Heme oxygenase-like"/>
    <property type="match status" value="1"/>
</dbReference>
<dbReference type="InterPro" id="IPR004305">
    <property type="entry name" value="Thiaminase-2/PQQC"/>
</dbReference>
<sequence length="257" mass="28352">MGAMTAETYEAYTDRVADPRFTDWLRDQSQPDWDAAVEHPFIEELGTGTLDEDAFAAYLVQDYAFVDELVGTFGHAVGQAPDMAAKRQFVEFLDTVTDEEDDYFERSFDALGVSESRWQDPEPTPATAAFVDLLGRAAREGGYAETLAVLVPAEWVYESWATAAADTHGDPDGDGLPSAGMGLPFYFAEWVDLHAVDSFVAFVDWLRGELDAVGPTLSPRREARVASLFDRTVTLERQFFETAYEGTQATADAEVSP</sequence>
<dbReference type="AlphaFoldDB" id="A0A1H2V8C3"/>
<dbReference type="PIRSF" id="PIRSF003170">
    <property type="entry name" value="Pet18p"/>
    <property type="match status" value="1"/>
</dbReference>
<dbReference type="PANTHER" id="PTHR43198">
    <property type="entry name" value="BIFUNCTIONAL TH2 PROTEIN"/>
    <property type="match status" value="1"/>
</dbReference>
<dbReference type="PANTHER" id="PTHR43198:SF2">
    <property type="entry name" value="SI:CH1073-67J19.1-RELATED"/>
    <property type="match status" value="1"/>
</dbReference>
<proteinExistence type="predicted"/>
<evidence type="ECO:0000313" key="3">
    <source>
        <dbReference type="Proteomes" id="UP000182573"/>
    </source>
</evidence>
<feature type="domain" description="Thiaminase-2/PQQC" evidence="1">
    <location>
        <begin position="27"/>
        <end position="245"/>
    </location>
</feature>
<dbReference type="CDD" id="cd19358">
    <property type="entry name" value="TenA_E_Spr0628-like"/>
    <property type="match status" value="1"/>
</dbReference>
<dbReference type="Gene3D" id="1.20.910.10">
    <property type="entry name" value="Heme oxygenase-like"/>
    <property type="match status" value="1"/>
</dbReference>
<dbReference type="InterPro" id="IPR016084">
    <property type="entry name" value="Haem_Oase-like_multi-hlx"/>
</dbReference>
<dbReference type="InterPro" id="IPR050967">
    <property type="entry name" value="Thiamine_Salvage_TenA"/>
</dbReference>
<dbReference type="Proteomes" id="UP000182573">
    <property type="component" value="Unassembled WGS sequence"/>
</dbReference>
<evidence type="ECO:0000313" key="2">
    <source>
        <dbReference type="EMBL" id="SDW64553.1"/>
    </source>
</evidence>
<dbReference type="Pfam" id="PF03070">
    <property type="entry name" value="TENA_THI-4"/>
    <property type="match status" value="1"/>
</dbReference>
<protein>
    <submittedName>
        <fullName evidence="2">Thiaminase (Transcriptional activator TenA)</fullName>
    </submittedName>
</protein>
<gene>
    <name evidence="2" type="ORF">SAMN05443574_105181</name>
</gene>
<dbReference type="EMBL" id="FNOF01000005">
    <property type="protein sequence ID" value="SDW64553.1"/>
    <property type="molecule type" value="Genomic_DNA"/>
</dbReference>
<dbReference type="GO" id="GO:0005829">
    <property type="term" value="C:cytosol"/>
    <property type="evidence" value="ECO:0007669"/>
    <property type="project" value="TreeGrafter"/>
</dbReference>
<evidence type="ECO:0000259" key="1">
    <source>
        <dbReference type="Pfam" id="PF03070"/>
    </source>
</evidence>